<dbReference type="Gene3D" id="2.40.50.100">
    <property type="match status" value="1"/>
</dbReference>
<organism evidence="4 5">
    <name type="scientific">Planktothrix agardhii CCAP 1459/11A</name>
    <dbReference type="NCBI Taxonomy" id="282420"/>
    <lineage>
        <taxon>Bacteria</taxon>
        <taxon>Bacillati</taxon>
        <taxon>Cyanobacteriota</taxon>
        <taxon>Cyanophyceae</taxon>
        <taxon>Oscillatoriophycideae</taxon>
        <taxon>Oscillatoriales</taxon>
        <taxon>Microcoleaceae</taxon>
        <taxon>Planktothrix</taxon>
    </lineage>
</organism>
<evidence type="ECO:0000259" key="3">
    <source>
        <dbReference type="Pfam" id="PF26002"/>
    </source>
</evidence>
<evidence type="ECO:0000256" key="2">
    <source>
        <dbReference type="SAM" id="Phobius"/>
    </source>
</evidence>
<dbReference type="PANTHER" id="PTHR30386:SF28">
    <property type="entry name" value="EXPORTED PROTEIN"/>
    <property type="match status" value="1"/>
</dbReference>
<dbReference type="RefSeq" id="WP_237157181.1">
    <property type="nucleotide sequence ID" value="NZ_BJCD01000034.1"/>
</dbReference>
<dbReference type="Gene3D" id="2.40.30.170">
    <property type="match status" value="1"/>
</dbReference>
<dbReference type="PRINTS" id="PR01490">
    <property type="entry name" value="RTXTOXIND"/>
</dbReference>
<dbReference type="Pfam" id="PF26002">
    <property type="entry name" value="Beta-barrel_AprE"/>
    <property type="match status" value="1"/>
</dbReference>
<dbReference type="EMBL" id="BJCD01000034">
    <property type="protein sequence ID" value="GDZ93368.1"/>
    <property type="molecule type" value="Genomic_DNA"/>
</dbReference>
<dbReference type="AlphaFoldDB" id="A0A4P5ZBJ1"/>
<dbReference type="InterPro" id="IPR050739">
    <property type="entry name" value="MFP"/>
</dbReference>
<dbReference type="InterPro" id="IPR011053">
    <property type="entry name" value="Single_hybrid_motif"/>
</dbReference>
<sequence>MVKKKSKSLDNNRIEQYPPISVIMLRNPNPDFLPVHQEDEFLPPVSGWTIFGGLFLVGTVAIAFTVSAFTPLPVTVKATAMVRPTGEVKLVQAPTEGTVTKIEVKENQTVTQGQALVTLDASRLSTREAQLQGNEQQNLQQLQQISEQIKSLNLQIDAETEKMNRAISGAQADYLRMGKEHQERGLTVEAQINEARANVQIAEEEWQKSQSDLKAAEASLRSSESALKIAQQKSDRYQQVGESALGKDRLEEAQLAVEQQQELVVERQALLQSQKQSVTRQLNAVESAKARLQAALATVNPSDGLVTMAQEKIAQEKATGEGSLARLTQEKSSLLQRQSELEKQLSNDQQESLQVQKEINKTVVSAPISGVILKLNLRNTNQTVRVGEEVAQIAPSNTPLVIKAKVSTGDISKVKIGQKSQMRVSAYPYPDYGILEGRVIGISPDAIIPQNTGVNSILPYYEVTIQPDKVYLKDDPKNALQPGMEIQADIVAKNETVLTFILRKARLLTDL</sequence>
<comment type="caution">
    <text evidence="4">The sequence shown here is derived from an EMBL/GenBank/DDBJ whole genome shotgun (WGS) entry which is preliminary data.</text>
</comment>
<keyword evidence="1" id="KW-0175">Coiled coil</keyword>
<proteinExistence type="predicted"/>
<keyword evidence="2" id="KW-0812">Transmembrane</keyword>
<reference evidence="5" key="1">
    <citation type="submission" date="2019-02" db="EMBL/GenBank/DDBJ databases">
        <title>Draft genome sequence of Planktothrix agardhii NIES-905.</title>
        <authorList>
            <person name="Yamaguchi H."/>
            <person name="Suzuki S."/>
            <person name="Kawachi M."/>
        </authorList>
    </citation>
    <scope>NUCLEOTIDE SEQUENCE [LARGE SCALE GENOMIC DNA]</scope>
    <source>
        <strain evidence="5">CCAP 1459/11A</strain>
    </source>
</reference>
<name>A0A4P5ZBJ1_PLAAG</name>
<feature type="transmembrane region" description="Helical" evidence="2">
    <location>
        <begin position="48"/>
        <end position="74"/>
    </location>
</feature>
<dbReference type="Proteomes" id="UP000299794">
    <property type="component" value="Unassembled WGS sequence"/>
</dbReference>
<dbReference type="SUPFAM" id="SSF51230">
    <property type="entry name" value="Single hybrid motif"/>
    <property type="match status" value="1"/>
</dbReference>
<accession>A0A4P5ZBJ1</accession>
<feature type="domain" description="AprE-like beta-barrel" evidence="3">
    <location>
        <begin position="400"/>
        <end position="491"/>
    </location>
</feature>
<evidence type="ECO:0000256" key="1">
    <source>
        <dbReference type="SAM" id="Coils"/>
    </source>
</evidence>
<dbReference type="PANTHER" id="PTHR30386">
    <property type="entry name" value="MEMBRANE FUSION SUBUNIT OF EMRAB-TOLC MULTIDRUG EFFLUX PUMP"/>
    <property type="match status" value="1"/>
</dbReference>
<keyword evidence="2" id="KW-0472">Membrane</keyword>
<evidence type="ECO:0000313" key="5">
    <source>
        <dbReference type="Proteomes" id="UP000299794"/>
    </source>
</evidence>
<feature type="coiled-coil region" evidence="1">
    <location>
        <begin position="324"/>
        <end position="358"/>
    </location>
</feature>
<keyword evidence="2" id="KW-1133">Transmembrane helix</keyword>
<protein>
    <submittedName>
        <fullName evidence="4">Secretion protein HlyD</fullName>
    </submittedName>
</protein>
<feature type="coiled-coil region" evidence="1">
    <location>
        <begin position="142"/>
        <end position="233"/>
    </location>
</feature>
<gene>
    <name evidence="4" type="ORF">PA905_12040</name>
</gene>
<evidence type="ECO:0000313" key="4">
    <source>
        <dbReference type="EMBL" id="GDZ93368.1"/>
    </source>
</evidence>
<dbReference type="InterPro" id="IPR058982">
    <property type="entry name" value="Beta-barrel_AprE"/>
</dbReference>